<name>A0A060HSP5_9ARCH</name>
<proteinExistence type="predicted"/>
<dbReference type="KEGG" id="nvn:NVIE_022160"/>
<dbReference type="AlphaFoldDB" id="A0A060HSP5"/>
<keyword evidence="1" id="KW-1133">Transmembrane helix</keyword>
<evidence type="ECO:0000313" key="3">
    <source>
        <dbReference type="Proteomes" id="UP000027093"/>
    </source>
</evidence>
<dbReference type="GeneID" id="74947457"/>
<dbReference type="Proteomes" id="UP000027093">
    <property type="component" value="Chromosome"/>
</dbReference>
<feature type="transmembrane region" description="Helical" evidence="1">
    <location>
        <begin position="172"/>
        <end position="193"/>
    </location>
</feature>
<protein>
    <submittedName>
        <fullName evidence="2">Uncharacterized protein</fullName>
    </submittedName>
</protein>
<keyword evidence="1" id="KW-0472">Membrane</keyword>
<evidence type="ECO:0000256" key="1">
    <source>
        <dbReference type="SAM" id="Phobius"/>
    </source>
</evidence>
<organism evidence="2 3">
    <name type="scientific">Nitrososphaera viennensis EN76</name>
    <dbReference type="NCBI Taxonomy" id="926571"/>
    <lineage>
        <taxon>Archaea</taxon>
        <taxon>Nitrososphaerota</taxon>
        <taxon>Nitrososphaeria</taxon>
        <taxon>Nitrososphaerales</taxon>
        <taxon>Nitrososphaeraceae</taxon>
        <taxon>Nitrososphaera</taxon>
    </lineage>
</organism>
<keyword evidence="3" id="KW-1185">Reference proteome</keyword>
<dbReference type="HOGENOM" id="CLU_1222564_0_0_2"/>
<keyword evidence="1" id="KW-0812">Transmembrane</keyword>
<dbReference type="RefSeq" id="WP_075055226.1">
    <property type="nucleotide sequence ID" value="NZ_CP007536.1"/>
</dbReference>
<dbReference type="EMBL" id="CP007536">
    <property type="protein sequence ID" value="AIC16476.1"/>
    <property type="molecule type" value="Genomic_DNA"/>
</dbReference>
<gene>
    <name evidence="2" type="ORF">NVIE_022160</name>
</gene>
<dbReference type="STRING" id="926571.NVIE_022160"/>
<accession>A0A060HSP5</accession>
<feature type="transmembrane region" description="Helical" evidence="1">
    <location>
        <begin position="34"/>
        <end position="57"/>
    </location>
</feature>
<evidence type="ECO:0000313" key="2">
    <source>
        <dbReference type="EMBL" id="AIC16476.1"/>
    </source>
</evidence>
<dbReference type="OrthoDB" id="12194at2157"/>
<reference evidence="2 3" key="1">
    <citation type="journal article" date="2014" name="Int. J. Syst. Evol. Microbiol.">
        <title>Nitrososphaera viennensis gen. nov., sp. nov., an aerobic and mesophilic, ammonia-oxidizing archaeon from soil and a member of the archaeal phylum Thaumarchaeota.</title>
        <authorList>
            <person name="Stieglmeier M."/>
            <person name="Klingl A."/>
            <person name="Alves R.J."/>
            <person name="Rittmann S.K."/>
            <person name="Melcher M."/>
            <person name="Leisch N."/>
            <person name="Schleper C."/>
        </authorList>
    </citation>
    <scope>NUCLEOTIDE SEQUENCE [LARGE SCALE GENOMIC DNA]</scope>
    <source>
        <strain evidence="2">EN76</strain>
    </source>
</reference>
<sequence length="226" mass="24354">MSADDSLPADAPKKESVLGIMDDLLSHLNRTKKFFMALVISSFVVAPLTIVLSILMLTPQFLVGVGQPQDVVFSPKAVFSKAAAVPATGLQTGQPAMITVKIMPGGEMKTFNITGLQQVDKGSFIVDKEQIHVDYVPANMAGFAVSAEGEVKPLPPRFMYVSSAPAASPFDVTWVIVAVIAVSAAVAGAWLLIGIKEYRFFSHWNSRYANYKAMQEKVDKELDGSS</sequence>